<feature type="compositionally biased region" description="Basic and acidic residues" evidence="1">
    <location>
        <begin position="11"/>
        <end position="28"/>
    </location>
</feature>
<dbReference type="Proteomes" id="UP001334248">
    <property type="component" value="Unassembled WGS sequence"/>
</dbReference>
<accession>A0ABR0RJL3</accession>
<feature type="compositionally biased region" description="Basic and acidic residues" evidence="1">
    <location>
        <begin position="97"/>
        <end position="114"/>
    </location>
</feature>
<dbReference type="EMBL" id="JAVHJV010000009">
    <property type="protein sequence ID" value="KAK5940373.1"/>
    <property type="molecule type" value="Genomic_DNA"/>
</dbReference>
<comment type="caution">
    <text evidence="2">The sequence shown here is derived from an EMBL/GenBank/DDBJ whole genome shotgun (WGS) entry which is preliminary data.</text>
</comment>
<protein>
    <submittedName>
        <fullName evidence="2">Uncharacterized protein</fullName>
    </submittedName>
</protein>
<proteinExistence type="predicted"/>
<sequence length="236" mass="26345">MLSFWRRPRKEHSPWLHDSDNDHPSFRSELEAPDRVTYASKSDNVMFTCNLPANSPHLAEAQNLSLSIFTGREAHTKGTKDDQARRASSRLLSDAMSRYRGDRRESSRSKDHVARVQGIARAETMETSVPSKQSSSTRRLPRRDRNSSAATSHANKTAVEKRSPTVVLGHNVEYHKTPSVPGHKHTSATHETYVLKNGRGRLLYASAPRGSQIASTHDKIAAQGMMPNEVRTVPLS</sequence>
<organism evidence="2 3">
    <name type="scientific">Knufia obscura</name>
    <dbReference type="NCBI Taxonomy" id="1635080"/>
    <lineage>
        <taxon>Eukaryota</taxon>
        <taxon>Fungi</taxon>
        <taxon>Dikarya</taxon>
        <taxon>Ascomycota</taxon>
        <taxon>Pezizomycotina</taxon>
        <taxon>Eurotiomycetes</taxon>
        <taxon>Chaetothyriomycetidae</taxon>
        <taxon>Chaetothyriales</taxon>
        <taxon>Trichomeriaceae</taxon>
        <taxon>Knufia</taxon>
    </lineage>
</organism>
<evidence type="ECO:0000256" key="1">
    <source>
        <dbReference type="SAM" id="MobiDB-lite"/>
    </source>
</evidence>
<dbReference type="RefSeq" id="XP_064728463.1">
    <property type="nucleotide sequence ID" value="XM_064876199.1"/>
</dbReference>
<gene>
    <name evidence="2" type="ORF">PMZ80_007793</name>
</gene>
<keyword evidence="3" id="KW-1185">Reference proteome</keyword>
<dbReference type="GeneID" id="90001242"/>
<feature type="compositionally biased region" description="Basic residues" evidence="1">
    <location>
        <begin position="1"/>
        <end position="10"/>
    </location>
</feature>
<feature type="compositionally biased region" description="Basic and acidic residues" evidence="1">
    <location>
        <begin position="74"/>
        <end position="85"/>
    </location>
</feature>
<reference evidence="2 3" key="1">
    <citation type="journal article" date="2023" name="Res Sq">
        <title>Genomic and morphological characterization of Knufia obscura isolated from the Mars 2020 spacecraft assembly facility.</title>
        <authorList>
            <person name="Chander A.M."/>
            <person name="Teixeira M.M."/>
            <person name="Singh N.K."/>
            <person name="Williams M.P."/>
            <person name="Parker C.W."/>
            <person name="Leo P."/>
            <person name="Stajich J.E."/>
            <person name="Torok T."/>
            <person name="Tighe S."/>
            <person name="Mason C.E."/>
            <person name="Venkateswaran K."/>
        </authorList>
    </citation>
    <scope>NUCLEOTIDE SEQUENCE [LARGE SCALE GENOMIC DNA]</scope>
    <source>
        <strain evidence="2 3">CCFEE 5817</strain>
    </source>
</reference>
<name>A0ABR0RJL3_9EURO</name>
<feature type="compositionally biased region" description="Polar residues" evidence="1">
    <location>
        <begin position="125"/>
        <end position="138"/>
    </location>
</feature>
<feature type="region of interest" description="Disordered" evidence="1">
    <location>
        <begin position="1"/>
        <end position="28"/>
    </location>
</feature>
<feature type="region of interest" description="Disordered" evidence="1">
    <location>
        <begin position="74"/>
        <end position="162"/>
    </location>
</feature>
<evidence type="ECO:0000313" key="2">
    <source>
        <dbReference type="EMBL" id="KAK5940373.1"/>
    </source>
</evidence>
<evidence type="ECO:0000313" key="3">
    <source>
        <dbReference type="Proteomes" id="UP001334248"/>
    </source>
</evidence>